<gene>
    <name evidence="2" type="ORF">JOC86_003766</name>
</gene>
<evidence type="ECO:0000256" key="1">
    <source>
        <dbReference type="SAM" id="Phobius"/>
    </source>
</evidence>
<keyword evidence="1" id="KW-1133">Transmembrane helix</keyword>
<sequence>MAIVRFHGVKNHFPLHHFVFCWFSRYPRPLSVKSFRLLLVFTLFKTSFRYIISAIAGFHGIQDLFPIHHFSFWMFSWYPRPLSVTSFQFLLVFMLSKTSFRYIISVFVGFHGIQDLFSLHHFDFCWFSWYPRPLSVTSFQLLLVFMLSKTSLRYIISSFARFHAINDLFPYRHFGFYTFS</sequence>
<protein>
    <submittedName>
        <fullName evidence="2">Uncharacterized protein</fullName>
    </submittedName>
</protein>
<feature type="transmembrane region" description="Helical" evidence="1">
    <location>
        <begin position="35"/>
        <end position="58"/>
    </location>
</feature>
<organism evidence="2 3">
    <name type="scientific">Rossellomorea pakistanensis</name>
    <dbReference type="NCBI Taxonomy" id="992288"/>
    <lineage>
        <taxon>Bacteria</taxon>
        <taxon>Bacillati</taxon>
        <taxon>Bacillota</taxon>
        <taxon>Bacilli</taxon>
        <taxon>Bacillales</taxon>
        <taxon>Bacillaceae</taxon>
        <taxon>Rossellomorea</taxon>
    </lineage>
</organism>
<keyword evidence="1" id="KW-0472">Membrane</keyword>
<dbReference type="Proteomes" id="UP001646157">
    <property type="component" value="Unassembled WGS sequence"/>
</dbReference>
<proteinExistence type="predicted"/>
<evidence type="ECO:0000313" key="2">
    <source>
        <dbReference type="EMBL" id="MBM7587193.1"/>
    </source>
</evidence>
<comment type="caution">
    <text evidence="2">The sequence shown here is derived from an EMBL/GenBank/DDBJ whole genome shotgun (WGS) entry which is preliminary data.</text>
</comment>
<keyword evidence="1" id="KW-0812">Transmembrane</keyword>
<feature type="transmembrane region" description="Helical" evidence="1">
    <location>
        <begin position="102"/>
        <end position="122"/>
    </location>
</feature>
<reference evidence="2 3" key="1">
    <citation type="submission" date="2021-01" db="EMBL/GenBank/DDBJ databases">
        <title>Genomic Encyclopedia of Type Strains, Phase IV (KMG-IV): sequencing the most valuable type-strain genomes for metagenomic binning, comparative biology and taxonomic classification.</title>
        <authorList>
            <person name="Goeker M."/>
        </authorList>
    </citation>
    <scope>NUCLEOTIDE SEQUENCE [LARGE SCALE GENOMIC DNA]</scope>
    <source>
        <strain evidence="2 3">DSM 24834</strain>
    </source>
</reference>
<accession>A0ABS2NH99</accession>
<dbReference type="EMBL" id="JAFBDZ010000004">
    <property type="protein sequence ID" value="MBM7587193.1"/>
    <property type="molecule type" value="Genomic_DNA"/>
</dbReference>
<name>A0ABS2NH99_9BACI</name>
<evidence type="ECO:0000313" key="3">
    <source>
        <dbReference type="Proteomes" id="UP001646157"/>
    </source>
</evidence>
<feature type="transmembrane region" description="Helical" evidence="1">
    <location>
        <begin position="78"/>
        <end position="95"/>
    </location>
</feature>
<feature type="transmembrane region" description="Helical" evidence="1">
    <location>
        <begin position="134"/>
        <end position="152"/>
    </location>
</feature>
<keyword evidence="3" id="KW-1185">Reference proteome</keyword>